<proteinExistence type="predicted"/>
<evidence type="ECO:0000313" key="1">
    <source>
        <dbReference type="EMBL" id="JAD46600.1"/>
    </source>
</evidence>
<name>A0A0A9ACE1_ARUDO</name>
<accession>A0A0A9ACE1</accession>
<dbReference type="EMBL" id="GBRH01251295">
    <property type="protein sequence ID" value="JAD46600.1"/>
    <property type="molecule type" value="Transcribed_RNA"/>
</dbReference>
<dbReference type="AlphaFoldDB" id="A0A0A9ACE1"/>
<reference evidence="1" key="1">
    <citation type="submission" date="2014-09" db="EMBL/GenBank/DDBJ databases">
        <authorList>
            <person name="Magalhaes I.L.F."/>
            <person name="Oliveira U."/>
            <person name="Santos F.R."/>
            <person name="Vidigal T.H.D.A."/>
            <person name="Brescovit A.D."/>
            <person name="Santos A.J."/>
        </authorList>
    </citation>
    <scope>NUCLEOTIDE SEQUENCE</scope>
    <source>
        <tissue evidence="1">Shoot tissue taken approximately 20 cm above the soil surface</tissue>
    </source>
</reference>
<protein>
    <submittedName>
        <fullName evidence="1">Uncharacterized protein</fullName>
    </submittedName>
</protein>
<reference evidence="1" key="2">
    <citation type="journal article" date="2015" name="Data Brief">
        <title>Shoot transcriptome of the giant reed, Arundo donax.</title>
        <authorList>
            <person name="Barrero R.A."/>
            <person name="Guerrero F.D."/>
            <person name="Moolhuijzen P."/>
            <person name="Goolsby J.A."/>
            <person name="Tidwell J."/>
            <person name="Bellgard S.E."/>
            <person name="Bellgard M.I."/>
        </authorList>
    </citation>
    <scope>NUCLEOTIDE SEQUENCE</scope>
    <source>
        <tissue evidence="1">Shoot tissue taken approximately 20 cm above the soil surface</tissue>
    </source>
</reference>
<organism evidence="1">
    <name type="scientific">Arundo donax</name>
    <name type="common">Giant reed</name>
    <name type="synonym">Donax arundinaceus</name>
    <dbReference type="NCBI Taxonomy" id="35708"/>
    <lineage>
        <taxon>Eukaryota</taxon>
        <taxon>Viridiplantae</taxon>
        <taxon>Streptophyta</taxon>
        <taxon>Embryophyta</taxon>
        <taxon>Tracheophyta</taxon>
        <taxon>Spermatophyta</taxon>
        <taxon>Magnoliopsida</taxon>
        <taxon>Liliopsida</taxon>
        <taxon>Poales</taxon>
        <taxon>Poaceae</taxon>
        <taxon>PACMAD clade</taxon>
        <taxon>Arundinoideae</taxon>
        <taxon>Arundineae</taxon>
        <taxon>Arundo</taxon>
    </lineage>
</organism>
<sequence length="51" mass="5707">MSSVIYIVVCLDQFAGNAYLRSSCMRISTTALSVALIWTVIHWRSSDLIIT</sequence>